<sequence>MATMLASKTVFAARLSSVQAKRPTAPRAVLGAPAFLSGAALGPRQQTSHSMRARRAAVVVRAEEKATMDLSEGVEGGTDYSGILAVVGYAAVHFGKAHVDRGLLIKAFASYTLLNALVNLVTRRGFGEKVSHIIAPAVLAVYALNLSRISVMDTATLLFGYFLAEKLEPPSLFWGFIATLVAAVYYGYGTLWYAVAVALASATKMYRANEDGRALPVLLLAPIVASGWAIYKEQHVLWALLLFLCQTVWAAGRTGQRVLDHVSD</sequence>
<feature type="transmembrane region" description="Helical" evidence="1">
    <location>
        <begin position="172"/>
        <end position="200"/>
    </location>
</feature>
<evidence type="ECO:0000313" key="2">
    <source>
        <dbReference type="EMBL" id="CAL5224011.1"/>
    </source>
</evidence>
<feature type="transmembrane region" description="Helical" evidence="1">
    <location>
        <begin position="236"/>
        <end position="252"/>
    </location>
</feature>
<feature type="transmembrane region" description="Helical" evidence="1">
    <location>
        <begin position="133"/>
        <end position="152"/>
    </location>
</feature>
<accession>A0ABP1FVU7</accession>
<keyword evidence="1" id="KW-0812">Transmembrane</keyword>
<protein>
    <submittedName>
        <fullName evidence="2">G6630 protein</fullName>
    </submittedName>
</protein>
<keyword evidence="3" id="KW-1185">Reference proteome</keyword>
<reference evidence="2 3" key="1">
    <citation type="submission" date="2024-06" db="EMBL/GenBank/DDBJ databases">
        <authorList>
            <person name="Kraege A."/>
            <person name="Thomma B."/>
        </authorList>
    </citation>
    <scope>NUCLEOTIDE SEQUENCE [LARGE SCALE GENOMIC DNA]</scope>
</reference>
<dbReference type="EMBL" id="CAXHTA020000009">
    <property type="protein sequence ID" value="CAL5224011.1"/>
    <property type="molecule type" value="Genomic_DNA"/>
</dbReference>
<proteinExistence type="predicted"/>
<organism evidence="2 3">
    <name type="scientific">Coccomyxa viridis</name>
    <dbReference type="NCBI Taxonomy" id="1274662"/>
    <lineage>
        <taxon>Eukaryota</taxon>
        <taxon>Viridiplantae</taxon>
        <taxon>Chlorophyta</taxon>
        <taxon>core chlorophytes</taxon>
        <taxon>Trebouxiophyceae</taxon>
        <taxon>Trebouxiophyceae incertae sedis</taxon>
        <taxon>Coccomyxaceae</taxon>
        <taxon>Coccomyxa</taxon>
    </lineage>
</organism>
<evidence type="ECO:0000256" key="1">
    <source>
        <dbReference type="SAM" id="Phobius"/>
    </source>
</evidence>
<dbReference type="Proteomes" id="UP001497392">
    <property type="component" value="Unassembled WGS sequence"/>
</dbReference>
<feature type="transmembrane region" description="Helical" evidence="1">
    <location>
        <begin position="212"/>
        <end position="230"/>
    </location>
</feature>
<keyword evidence="1" id="KW-1133">Transmembrane helix</keyword>
<gene>
    <name evidence="2" type="primary">g6630</name>
    <name evidence="2" type="ORF">VP750_LOCUS5670</name>
</gene>
<keyword evidence="1" id="KW-0472">Membrane</keyword>
<evidence type="ECO:0000313" key="3">
    <source>
        <dbReference type="Proteomes" id="UP001497392"/>
    </source>
</evidence>
<comment type="caution">
    <text evidence="2">The sequence shown here is derived from an EMBL/GenBank/DDBJ whole genome shotgun (WGS) entry which is preliminary data.</text>
</comment>
<name>A0ABP1FVU7_9CHLO</name>